<proteinExistence type="predicted"/>
<dbReference type="Gene3D" id="2.40.260.10">
    <property type="entry name" value="Sortase"/>
    <property type="match status" value="1"/>
</dbReference>
<keyword evidence="3" id="KW-0472">Membrane</keyword>
<evidence type="ECO:0000256" key="3">
    <source>
        <dbReference type="SAM" id="Phobius"/>
    </source>
</evidence>
<keyword evidence="1" id="KW-0378">Hydrolase</keyword>
<sequence length="267" mass="30335">MGDVSKKGRGNQRLAHIIDLALIVVLVIGLFFGGRYLYQQHEVAHERAAAQRLTKQVTKKRHTNQTTMPAAGNISVNWRKLHQINPKIKAWIYVPGTRINYAVMAGSNNTYYLHHDERDQASVSGQIFIDYRDKPNFTARNTFLYGHNMYNGSMFAGLNDFLKQEFLNRHRHVYIYTPKKRYVGTVFAVQTNSGPSIAHTLRFSSAQKFANYLSYLKSRSKVKTNVKLKSIKKMATLWTCANDSTTGDAGQTVPVEKSRTFVSVALK</sequence>
<dbReference type="EMBL" id="AYZK01000004">
    <property type="protein sequence ID" value="KRM86986.1"/>
    <property type="molecule type" value="Genomic_DNA"/>
</dbReference>
<feature type="transmembrane region" description="Helical" evidence="3">
    <location>
        <begin position="20"/>
        <end position="38"/>
    </location>
</feature>
<dbReference type="SUPFAM" id="SSF63817">
    <property type="entry name" value="Sortase"/>
    <property type="match status" value="1"/>
</dbReference>
<evidence type="ECO:0000313" key="5">
    <source>
        <dbReference type="Proteomes" id="UP000051789"/>
    </source>
</evidence>
<dbReference type="CDD" id="cd05826">
    <property type="entry name" value="Sortase_B"/>
    <property type="match status" value="1"/>
</dbReference>
<evidence type="ECO:0000313" key="4">
    <source>
        <dbReference type="EMBL" id="KRM86986.1"/>
    </source>
</evidence>
<comment type="caution">
    <text evidence="4">The sequence shown here is derived from an EMBL/GenBank/DDBJ whole genome shotgun (WGS) entry which is preliminary data.</text>
</comment>
<dbReference type="STRING" id="1423810.FD19_GL001568"/>
<dbReference type="Pfam" id="PF04203">
    <property type="entry name" value="Sortase"/>
    <property type="match status" value="1"/>
</dbReference>
<reference evidence="4 5" key="1">
    <citation type="journal article" date="2015" name="Genome Announc.">
        <title>Expanding the biotechnology potential of lactobacilli through comparative genomics of 213 strains and associated genera.</title>
        <authorList>
            <person name="Sun Z."/>
            <person name="Harris H.M."/>
            <person name="McCann A."/>
            <person name="Guo C."/>
            <person name="Argimon S."/>
            <person name="Zhang W."/>
            <person name="Yang X."/>
            <person name="Jeffery I.B."/>
            <person name="Cooney J.C."/>
            <person name="Kagawa T.F."/>
            <person name="Liu W."/>
            <person name="Song Y."/>
            <person name="Salvetti E."/>
            <person name="Wrobel A."/>
            <person name="Rasinkangas P."/>
            <person name="Parkhill J."/>
            <person name="Rea M.C."/>
            <person name="O'Sullivan O."/>
            <person name="Ritari J."/>
            <person name="Douillard F.P."/>
            <person name="Paul Ross R."/>
            <person name="Yang R."/>
            <person name="Briner A.E."/>
            <person name="Felis G.E."/>
            <person name="de Vos W.M."/>
            <person name="Barrangou R."/>
            <person name="Klaenhammer T.R."/>
            <person name="Caufield P.W."/>
            <person name="Cui Y."/>
            <person name="Zhang H."/>
            <person name="O'Toole P.W."/>
        </authorList>
    </citation>
    <scope>NUCLEOTIDE SEQUENCE [LARGE SCALE GENOMIC DNA]</scope>
    <source>
        <strain evidence="4 5">DSM 22698</strain>
    </source>
</reference>
<keyword evidence="5" id="KW-1185">Reference proteome</keyword>
<dbReference type="Proteomes" id="UP000051789">
    <property type="component" value="Unassembled WGS sequence"/>
</dbReference>
<feature type="active site" description="Proton donor/acceptor" evidence="2">
    <location>
        <position position="147"/>
    </location>
</feature>
<dbReference type="GO" id="GO:0016787">
    <property type="term" value="F:hydrolase activity"/>
    <property type="evidence" value="ECO:0007669"/>
    <property type="project" value="UniProtKB-KW"/>
</dbReference>
<dbReference type="InterPro" id="IPR005754">
    <property type="entry name" value="Sortase"/>
</dbReference>
<accession>A0A0R2C6J5</accession>
<evidence type="ECO:0000256" key="2">
    <source>
        <dbReference type="PIRSR" id="PIRSR605754-1"/>
    </source>
</evidence>
<dbReference type="PATRIC" id="fig|1423810.4.peg.1613"/>
<evidence type="ECO:0000256" key="1">
    <source>
        <dbReference type="ARBA" id="ARBA00022801"/>
    </source>
</evidence>
<gene>
    <name evidence="4" type="ORF">FD19_GL001568</name>
</gene>
<keyword evidence="3" id="KW-0812">Transmembrane</keyword>
<evidence type="ECO:0008006" key="6">
    <source>
        <dbReference type="Google" id="ProtNLM"/>
    </source>
</evidence>
<dbReference type="AlphaFoldDB" id="A0A0R2C6J5"/>
<dbReference type="InterPro" id="IPR009835">
    <property type="entry name" value="SrtB"/>
</dbReference>
<protein>
    <recommendedName>
        <fullName evidence="6">Sortase B</fullName>
    </recommendedName>
</protein>
<dbReference type="NCBIfam" id="TIGR03064">
    <property type="entry name" value="sortase_srtB"/>
    <property type="match status" value="1"/>
</dbReference>
<keyword evidence="3" id="KW-1133">Transmembrane helix</keyword>
<feature type="active site" description="Acyl-thioester intermediate" evidence="2">
    <location>
        <position position="240"/>
    </location>
</feature>
<organism evidence="4 5">
    <name type="scientific">Lacticaseibacillus thailandensis DSM 22698 = JCM 13996</name>
    <dbReference type="NCBI Taxonomy" id="1423810"/>
    <lineage>
        <taxon>Bacteria</taxon>
        <taxon>Bacillati</taxon>
        <taxon>Bacillota</taxon>
        <taxon>Bacilli</taxon>
        <taxon>Lactobacillales</taxon>
        <taxon>Lactobacillaceae</taxon>
        <taxon>Lacticaseibacillus</taxon>
    </lineage>
</organism>
<name>A0A0R2C6J5_9LACO</name>
<dbReference type="InterPro" id="IPR023365">
    <property type="entry name" value="Sortase_dom-sf"/>
</dbReference>